<organism evidence="2 3">
    <name type="scientific">Actinospica acidithermotolerans</name>
    <dbReference type="NCBI Taxonomy" id="2828514"/>
    <lineage>
        <taxon>Bacteria</taxon>
        <taxon>Bacillati</taxon>
        <taxon>Actinomycetota</taxon>
        <taxon>Actinomycetes</taxon>
        <taxon>Catenulisporales</taxon>
        <taxon>Actinospicaceae</taxon>
        <taxon>Actinospica</taxon>
    </lineage>
</organism>
<sequence>MAEYTHTQRPEGSAAYLVGGGIAALAAAVFLIRDAGWDGSRITILEQSRVAGGSLDGSGGPGVDYVTRGGQKFEEEAYTCLWDLLRSIPTLDDPGRSVKDEIWAFNAKWHTDAGARLIGAGHEVLDASELGLDNHDRAAMAHLLALPEASIGSRRIDEFFSEHFFASNFWAMWRTTFAFQNWHSAIELKRYLLRFAQELPRLHTLAGVRRSRLNQYDSIVLPVESWLTGHGVAFEYGTRVTDVLFEQDGDGRSVSKILFERGGYPGSYAIEPDDLVFVTLGSMTSDSTFGDGEHAPGLVRGHEDGAFALWERIAAENPGAGFGNPGAFDRDVDASKWESFTIAMRDPLLLHRIEELSGNLPGTGGLMTFKDSPWLLSLAVPHAPHFARQEEGLYTAWGYGLLLDRPGEYVGKPMQEATGEEILIELLGQLGFDDDLEQILATASVVPVMMPYITSQFAPRAVTDRPEVIPAGARNFALLGQYVEMAEDVVFTVEYSVRAAMHAVYGLTGTDRKIPGIYHAALHPVVALRTLHSALA</sequence>
<keyword evidence="2" id="KW-0456">Lyase</keyword>
<evidence type="ECO:0000313" key="2">
    <source>
        <dbReference type="EMBL" id="MBR7825655.1"/>
    </source>
</evidence>
<dbReference type="SUPFAM" id="SSF51905">
    <property type="entry name" value="FAD/NAD(P)-binding domain"/>
    <property type="match status" value="1"/>
</dbReference>
<dbReference type="GO" id="GO:0050151">
    <property type="term" value="F:oleate hydratase activity"/>
    <property type="evidence" value="ECO:0007669"/>
    <property type="project" value="UniProtKB-EC"/>
</dbReference>
<dbReference type="Pfam" id="PF06100">
    <property type="entry name" value="MCRA"/>
    <property type="match status" value="1"/>
</dbReference>
<keyword evidence="1" id="KW-0812">Transmembrane</keyword>
<dbReference type="PANTHER" id="PTHR37417">
    <property type="entry name" value="67 KDA MYOSIN-CROSS-REACTIVE ANTIGEN FAMILY PROTEIN (AFU_ORTHOLOGUE AFUA_5G09970)"/>
    <property type="match status" value="1"/>
</dbReference>
<dbReference type="Gene3D" id="3.30.9.80">
    <property type="match status" value="1"/>
</dbReference>
<dbReference type="Gene3D" id="3.50.50.60">
    <property type="entry name" value="FAD/NAD(P)-binding domain"/>
    <property type="match status" value="2"/>
</dbReference>
<dbReference type="InterPro" id="IPR010354">
    <property type="entry name" value="Oleate_hydratase"/>
</dbReference>
<dbReference type="RefSeq" id="WP_212516809.1">
    <property type="nucleotide sequence ID" value="NZ_JAGSOH010000007.1"/>
</dbReference>
<dbReference type="EMBL" id="JAGSOH010000007">
    <property type="protein sequence ID" value="MBR7825655.1"/>
    <property type="molecule type" value="Genomic_DNA"/>
</dbReference>
<accession>A0A941E8V0</accession>
<comment type="caution">
    <text evidence="2">The sequence shown here is derived from an EMBL/GenBank/DDBJ whole genome shotgun (WGS) entry which is preliminary data.</text>
</comment>
<keyword evidence="1" id="KW-1133">Transmembrane helix</keyword>
<dbReference type="GO" id="GO:0071949">
    <property type="term" value="F:FAD binding"/>
    <property type="evidence" value="ECO:0007669"/>
    <property type="project" value="InterPro"/>
</dbReference>
<dbReference type="NCBIfam" id="NF010584">
    <property type="entry name" value="PRK13977.1"/>
    <property type="match status" value="1"/>
</dbReference>
<dbReference type="Proteomes" id="UP000676325">
    <property type="component" value="Unassembled WGS sequence"/>
</dbReference>
<evidence type="ECO:0000313" key="3">
    <source>
        <dbReference type="Proteomes" id="UP000676325"/>
    </source>
</evidence>
<name>A0A941E8V0_9ACTN</name>
<dbReference type="PANTHER" id="PTHR37417:SF2">
    <property type="entry name" value="67 KDA MYOSIN-CROSS-REACTIVE ANTIGEN FAMILY PROTEIN (AFU_ORTHOLOGUE AFUA_5G09970)"/>
    <property type="match status" value="1"/>
</dbReference>
<keyword evidence="3" id="KW-1185">Reference proteome</keyword>
<dbReference type="InterPro" id="IPR036188">
    <property type="entry name" value="FAD/NAD-bd_sf"/>
</dbReference>
<reference evidence="2" key="1">
    <citation type="submission" date="2021-04" db="EMBL/GenBank/DDBJ databases">
        <title>Genome based classification of Actinospica acidithermotolerans sp. nov., an actinobacterium isolated from an Indonesian hot spring.</title>
        <authorList>
            <person name="Kusuma A.B."/>
            <person name="Putra K.E."/>
            <person name="Nafisah S."/>
            <person name="Loh J."/>
            <person name="Nouioui I."/>
            <person name="Goodfellow M."/>
        </authorList>
    </citation>
    <scope>NUCLEOTIDE SEQUENCE</scope>
    <source>
        <strain evidence="2">MGRD01-02</strain>
    </source>
</reference>
<keyword evidence="1" id="KW-0472">Membrane</keyword>
<protein>
    <submittedName>
        <fullName evidence="2">Oleate hydratase</fullName>
        <ecNumber evidence="2">4.2.1.53</ecNumber>
    </submittedName>
</protein>
<gene>
    <name evidence="2" type="ORF">KDK95_05000</name>
</gene>
<dbReference type="AlphaFoldDB" id="A0A941E8V0"/>
<feature type="transmembrane region" description="Helical" evidence="1">
    <location>
        <begin position="14"/>
        <end position="32"/>
    </location>
</feature>
<evidence type="ECO:0000256" key="1">
    <source>
        <dbReference type="SAM" id="Phobius"/>
    </source>
</evidence>
<dbReference type="EC" id="4.2.1.53" evidence="2"/>
<dbReference type="GO" id="GO:0006631">
    <property type="term" value="P:fatty acid metabolic process"/>
    <property type="evidence" value="ECO:0007669"/>
    <property type="project" value="InterPro"/>
</dbReference>
<proteinExistence type="predicted"/>